<evidence type="ECO:0000256" key="4">
    <source>
        <dbReference type="ARBA" id="ARBA00022705"/>
    </source>
</evidence>
<evidence type="ECO:0000256" key="3">
    <source>
        <dbReference type="ARBA" id="ARBA00022457"/>
    </source>
</evidence>
<keyword evidence="5" id="KW-0479">Metal-binding</keyword>
<dbReference type="Pfam" id="PF00293">
    <property type="entry name" value="NUDIX"/>
    <property type="match status" value="1"/>
</dbReference>
<evidence type="ECO:0000259" key="17">
    <source>
        <dbReference type="PROSITE" id="PS51462"/>
    </source>
</evidence>
<evidence type="ECO:0000256" key="14">
    <source>
        <dbReference type="ARBA" id="ARBA00041592"/>
    </source>
</evidence>
<comment type="catalytic activity">
    <reaction evidence="10">
        <text>8-oxo-dGTP + H2O = 8-oxo-dGMP + diphosphate + H(+)</text>
        <dbReference type="Rhea" id="RHEA:31575"/>
        <dbReference type="ChEBI" id="CHEBI:15377"/>
        <dbReference type="ChEBI" id="CHEBI:15378"/>
        <dbReference type="ChEBI" id="CHEBI:33019"/>
        <dbReference type="ChEBI" id="CHEBI:63224"/>
        <dbReference type="ChEBI" id="CHEBI:77896"/>
        <dbReference type="EC" id="3.6.1.55"/>
    </reaction>
</comment>
<accession>A0AAE3M8M5</accession>
<dbReference type="InterPro" id="IPR015797">
    <property type="entry name" value="NUDIX_hydrolase-like_dom_sf"/>
</dbReference>
<evidence type="ECO:0000256" key="9">
    <source>
        <dbReference type="ARBA" id="ARBA00023204"/>
    </source>
</evidence>
<dbReference type="PANTHER" id="PTHR47707:SF1">
    <property type="entry name" value="NUDIX HYDROLASE FAMILY PROTEIN"/>
    <property type="match status" value="1"/>
</dbReference>
<keyword evidence="3" id="KW-0515">Mutator protein</keyword>
<keyword evidence="4" id="KW-0235">DNA replication</keyword>
<evidence type="ECO:0000256" key="11">
    <source>
        <dbReference type="ARBA" id="ARBA00036904"/>
    </source>
</evidence>
<dbReference type="GO" id="GO:0006281">
    <property type="term" value="P:DNA repair"/>
    <property type="evidence" value="ECO:0007669"/>
    <property type="project" value="UniProtKB-KW"/>
</dbReference>
<dbReference type="GO" id="GO:0008413">
    <property type="term" value="F:8-oxo-7,8-dihydroguanosine triphosphate pyrophosphatase activity"/>
    <property type="evidence" value="ECO:0007669"/>
    <property type="project" value="TreeGrafter"/>
</dbReference>
<feature type="domain" description="Nudix hydrolase" evidence="17">
    <location>
        <begin position="1"/>
        <end position="127"/>
    </location>
</feature>
<evidence type="ECO:0000256" key="1">
    <source>
        <dbReference type="ARBA" id="ARBA00001946"/>
    </source>
</evidence>
<dbReference type="PROSITE" id="PS51462">
    <property type="entry name" value="NUDIX"/>
    <property type="match status" value="1"/>
</dbReference>
<dbReference type="EC" id="3.6.1.55" evidence="12"/>
<dbReference type="InterPro" id="IPR020476">
    <property type="entry name" value="Nudix_hydrolase"/>
</dbReference>
<comment type="similarity">
    <text evidence="2">Belongs to the Nudix hydrolase family.</text>
</comment>
<comment type="catalytic activity">
    <reaction evidence="11">
        <text>8-oxo-GTP + H2O = 8-oxo-GMP + diphosphate + H(+)</text>
        <dbReference type="Rhea" id="RHEA:67616"/>
        <dbReference type="ChEBI" id="CHEBI:15377"/>
        <dbReference type="ChEBI" id="CHEBI:15378"/>
        <dbReference type="ChEBI" id="CHEBI:33019"/>
        <dbReference type="ChEBI" id="CHEBI:143553"/>
        <dbReference type="ChEBI" id="CHEBI:145694"/>
    </reaction>
</comment>
<keyword evidence="7" id="KW-0378">Hydrolase</keyword>
<evidence type="ECO:0000256" key="8">
    <source>
        <dbReference type="ARBA" id="ARBA00022842"/>
    </source>
</evidence>
<keyword evidence="6" id="KW-0227">DNA damage</keyword>
<evidence type="ECO:0000256" key="5">
    <source>
        <dbReference type="ARBA" id="ARBA00022723"/>
    </source>
</evidence>
<sequence length="127" mass="14649">MIIKVTCAIIFHNNKILAAKRSNSMPHSGYWEFPGGKIEENESPEDCLIREINEELDCLIEIKEQLPLFTHQFSDKHIELQPYICAIKSGTPRAVEHSEIKWLAKTDLLKIQWLPADVDIAKFLQSF</sequence>
<dbReference type="PANTHER" id="PTHR47707">
    <property type="entry name" value="8-OXO-DGTP DIPHOSPHATASE"/>
    <property type="match status" value="1"/>
</dbReference>
<name>A0AAE3M8M5_9BACT</name>
<dbReference type="SUPFAM" id="SSF55811">
    <property type="entry name" value="Nudix"/>
    <property type="match status" value="1"/>
</dbReference>
<evidence type="ECO:0000256" key="7">
    <source>
        <dbReference type="ARBA" id="ARBA00022801"/>
    </source>
</evidence>
<organism evidence="18 19">
    <name type="scientific">Plebeiibacterium sediminum</name>
    <dbReference type="NCBI Taxonomy" id="2992112"/>
    <lineage>
        <taxon>Bacteria</taxon>
        <taxon>Pseudomonadati</taxon>
        <taxon>Bacteroidota</taxon>
        <taxon>Bacteroidia</taxon>
        <taxon>Marinilabiliales</taxon>
        <taxon>Marinilabiliaceae</taxon>
        <taxon>Plebeiibacterium</taxon>
    </lineage>
</organism>
<proteinExistence type="inferred from homology"/>
<dbReference type="RefSeq" id="WP_301192509.1">
    <property type="nucleotide sequence ID" value="NZ_JAPDPJ010000073.1"/>
</dbReference>
<evidence type="ECO:0000256" key="6">
    <source>
        <dbReference type="ARBA" id="ARBA00022763"/>
    </source>
</evidence>
<dbReference type="Proteomes" id="UP001209229">
    <property type="component" value="Unassembled WGS sequence"/>
</dbReference>
<dbReference type="PRINTS" id="PR00502">
    <property type="entry name" value="NUDIXFAMILY"/>
</dbReference>
<dbReference type="AlphaFoldDB" id="A0AAE3M8M5"/>
<comment type="cofactor">
    <cofactor evidence="1">
        <name>Mg(2+)</name>
        <dbReference type="ChEBI" id="CHEBI:18420"/>
    </cofactor>
</comment>
<dbReference type="GO" id="GO:0044715">
    <property type="term" value="F:8-oxo-dGDP phosphatase activity"/>
    <property type="evidence" value="ECO:0007669"/>
    <property type="project" value="TreeGrafter"/>
</dbReference>
<keyword evidence="8" id="KW-0460">Magnesium</keyword>
<evidence type="ECO:0000256" key="15">
    <source>
        <dbReference type="ARBA" id="ARBA00041979"/>
    </source>
</evidence>
<evidence type="ECO:0000256" key="10">
    <source>
        <dbReference type="ARBA" id="ARBA00035861"/>
    </source>
</evidence>
<dbReference type="Gene3D" id="3.90.79.10">
    <property type="entry name" value="Nucleoside Triphosphate Pyrophosphohydrolase"/>
    <property type="match status" value="1"/>
</dbReference>
<reference evidence="18" key="1">
    <citation type="submission" date="2022-10" db="EMBL/GenBank/DDBJ databases">
        <authorList>
            <person name="Yu W.X."/>
        </authorList>
    </citation>
    <scope>NUCLEOTIDE SEQUENCE</scope>
    <source>
        <strain evidence="18">AAT</strain>
    </source>
</reference>
<evidence type="ECO:0000313" key="19">
    <source>
        <dbReference type="Proteomes" id="UP001209229"/>
    </source>
</evidence>
<dbReference type="GO" id="GO:0035539">
    <property type="term" value="F:8-oxo-7,8-dihydrodeoxyguanosine triphosphate pyrophosphatase activity"/>
    <property type="evidence" value="ECO:0007669"/>
    <property type="project" value="UniProtKB-EC"/>
</dbReference>
<dbReference type="GO" id="GO:0044716">
    <property type="term" value="F:8-oxo-GDP phosphatase activity"/>
    <property type="evidence" value="ECO:0007669"/>
    <property type="project" value="TreeGrafter"/>
</dbReference>
<comment type="caution">
    <text evidence="18">The sequence shown here is derived from an EMBL/GenBank/DDBJ whole genome shotgun (WGS) entry which is preliminary data.</text>
</comment>
<dbReference type="GO" id="GO:0046872">
    <property type="term" value="F:metal ion binding"/>
    <property type="evidence" value="ECO:0007669"/>
    <property type="project" value="UniProtKB-KW"/>
</dbReference>
<protein>
    <recommendedName>
        <fullName evidence="13">8-oxo-dGTP diphosphatase</fullName>
        <ecNumber evidence="12">3.6.1.55</ecNumber>
    </recommendedName>
    <alternativeName>
        <fullName evidence="16">7,8-dihydro-8-oxoguanine-triphosphatase</fullName>
    </alternativeName>
    <alternativeName>
        <fullName evidence="15">Mutator protein MutT</fullName>
    </alternativeName>
    <alternativeName>
        <fullName evidence="14">dGTP pyrophosphohydrolase</fullName>
    </alternativeName>
</protein>
<evidence type="ECO:0000313" key="18">
    <source>
        <dbReference type="EMBL" id="MCW3788952.1"/>
    </source>
</evidence>
<dbReference type="CDD" id="cd03425">
    <property type="entry name" value="NUDIX_MutT_NudA_like"/>
    <property type="match status" value="1"/>
</dbReference>
<evidence type="ECO:0000256" key="12">
    <source>
        <dbReference type="ARBA" id="ARBA00038905"/>
    </source>
</evidence>
<dbReference type="InterPro" id="IPR000086">
    <property type="entry name" value="NUDIX_hydrolase_dom"/>
</dbReference>
<gene>
    <name evidence="18" type="ORF">OM075_20970</name>
</gene>
<keyword evidence="9" id="KW-0234">DNA repair</keyword>
<evidence type="ECO:0000256" key="13">
    <source>
        <dbReference type="ARBA" id="ARBA00040794"/>
    </source>
</evidence>
<keyword evidence="19" id="KW-1185">Reference proteome</keyword>
<evidence type="ECO:0000256" key="2">
    <source>
        <dbReference type="ARBA" id="ARBA00005582"/>
    </source>
</evidence>
<dbReference type="InterPro" id="IPR047127">
    <property type="entry name" value="MutT-like"/>
</dbReference>
<dbReference type="EMBL" id="JAPDPJ010000073">
    <property type="protein sequence ID" value="MCW3788952.1"/>
    <property type="molecule type" value="Genomic_DNA"/>
</dbReference>
<evidence type="ECO:0000256" key="16">
    <source>
        <dbReference type="ARBA" id="ARBA00042798"/>
    </source>
</evidence>
<dbReference type="GO" id="GO:0006260">
    <property type="term" value="P:DNA replication"/>
    <property type="evidence" value="ECO:0007669"/>
    <property type="project" value="UniProtKB-KW"/>
</dbReference>